<dbReference type="Proteomes" id="UP000286734">
    <property type="component" value="Unassembled WGS sequence"/>
</dbReference>
<dbReference type="AlphaFoldDB" id="A0A430SH68"/>
<dbReference type="InterPro" id="IPR027417">
    <property type="entry name" value="P-loop_NTPase"/>
</dbReference>
<comment type="caution">
    <text evidence="5">The sequence shown here is derived from an EMBL/GenBank/DDBJ whole genome shotgun (WGS) entry which is preliminary data.</text>
</comment>
<dbReference type="Pfam" id="PF03704">
    <property type="entry name" value="BTAD"/>
    <property type="match status" value="1"/>
</dbReference>
<dbReference type="SMART" id="SM01043">
    <property type="entry name" value="BTAD"/>
    <property type="match status" value="1"/>
</dbReference>
<dbReference type="InterPro" id="IPR011990">
    <property type="entry name" value="TPR-like_helical_dom_sf"/>
</dbReference>
<organism evidence="5 7">
    <name type="scientific">Thermus scotoductus</name>
    <dbReference type="NCBI Taxonomy" id="37636"/>
    <lineage>
        <taxon>Bacteria</taxon>
        <taxon>Thermotogati</taxon>
        <taxon>Deinococcota</taxon>
        <taxon>Deinococci</taxon>
        <taxon>Thermales</taxon>
        <taxon>Thermaceae</taxon>
        <taxon>Thermus</taxon>
    </lineage>
</organism>
<evidence type="ECO:0000313" key="5">
    <source>
        <dbReference type="EMBL" id="RTH39327.1"/>
    </source>
</evidence>
<dbReference type="GO" id="GO:0004016">
    <property type="term" value="F:adenylate cyclase activity"/>
    <property type="evidence" value="ECO:0007669"/>
    <property type="project" value="TreeGrafter"/>
</dbReference>
<dbReference type="EMBL" id="PELP01000088">
    <property type="protein sequence ID" value="RTH06089.1"/>
    <property type="molecule type" value="Genomic_DNA"/>
</dbReference>
<feature type="domain" description="Bacterial transcriptional activator" evidence="3">
    <location>
        <begin position="89"/>
        <end position="224"/>
    </location>
</feature>
<dbReference type="EMBL" id="PELZ01000050">
    <property type="protein sequence ID" value="RTH39327.1"/>
    <property type="molecule type" value="Genomic_DNA"/>
</dbReference>
<gene>
    <name evidence="5" type="ORF">CSW37_02365</name>
    <name evidence="4" type="ORF">CSW47_04045</name>
</gene>
<dbReference type="Proteomes" id="UP000288051">
    <property type="component" value="Unassembled WGS sequence"/>
</dbReference>
<evidence type="ECO:0000256" key="2">
    <source>
        <dbReference type="ARBA" id="ARBA00022840"/>
    </source>
</evidence>
<keyword evidence="2" id="KW-0067">ATP-binding</keyword>
<dbReference type="PANTHER" id="PTHR16305">
    <property type="entry name" value="TESTICULAR SOLUBLE ADENYLYL CYCLASE"/>
    <property type="match status" value="1"/>
</dbReference>
<dbReference type="Pfam" id="PF13191">
    <property type="entry name" value="AAA_16"/>
    <property type="match status" value="1"/>
</dbReference>
<accession>A0A430SH68</accession>
<dbReference type="GO" id="GO:0005524">
    <property type="term" value="F:ATP binding"/>
    <property type="evidence" value="ECO:0007669"/>
    <property type="project" value="UniProtKB-KW"/>
</dbReference>
<dbReference type="Gene3D" id="1.25.40.10">
    <property type="entry name" value="Tetratricopeptide repeat domain"/>
    <property type="match status" value="3"/>
</dbReference>
<dbReference type="InterPro" id="IPR019734">
    <property type="entry name" value="TPR_rpt"/>
</dbReference>
<name>A0A430SH68_THESC</name>
<evidence type="ECO:0000256" key="1">
    <source>
        <dbReference type="ARBA" id="ARBA00022741"/>
    </source>
</evidence>
<dbReference type="InterPro" id="IPR041664">
    <property type="entry name" value="AAA_16"/>
</dbReference>
<protein>
    <recommendedName>
        <fullName evidence="3">Bacterial transcriptional activator domain-containing protein</fullName>
    </recommendedName>
</protein>
<dbReference type="SMART" id="SM00028">
    <property type="entry name" value="TPR"/>
    <property type="match status" value="5"/>
</dbReference>
<dbReference type="PANTHER" id="PTHR16305:SF35">
    <property type="entry name" value="TRANSCRIPTIONAL ACTIVATOR DOMAIN"/>
    <property type="match status" value="1"/>
</dbReference>
<sequence length="991" mass="110320">MLRLELLGPGRVLWQGEVLSIPRKGLLLLAYLSLEGPAQRSFLAEFLWPEQADAGHSLRQLLYLVRKTPVGGVIDLEEAQLRLREPLSSDVAEILEASRTQDWTRVLALGRGSFLEGFELTGELQAWLEYQRDRFAGILRQALEQLSEALSKDGRYEEALAHCYTLIRQDELAEKPYLQAMRLLVAMGRGEEALRLFERLRSLLRRELGLEPLPEIVALAERIRKGEACATSPHGVASGTLPIRNVLVGRASLLEALEGRLKSQAVVWILGEAGIGKTALVRHFLEGRPHVLMVARPEDASIPYASIVRWLSGRPLPEGWARGELARLLPELGEAPPWEEGSQLRLWQAIAMTLASPGCPGIWWLEDAHFADARSLEALAFAFARMWEKSPDSRLLITARHDELPPVARGLPYPVGAGLDDPLAVDPLDEEGVVDLVLALFGQPAKLFPRRLHRATGGNPLFILETLRSLLEAGELWKGEGGLWETPYDASTEDYRELPVAPSVRRTLLHRLERRSSLARRTLEVAAMAGEALSPEVLERVLALSAWEVLDGLEEALDARLLESTGQGYRFSHDTIAQVVREAMRPERIRITALRLAQALEDAGAPPGRIADLYALAGEDMAARTHFLRAADHVRAQGAYAEADAYYLKALERMPEDDPERFETLCRRFYLTRQVGCASPAEQRSQLEAMRQASRSPLQESRVCFWQAMLSEDEGKLEAALEAAQAAYRLALPLAPAEAFYPLVYSGSYQRDLGFLTEALSTDLEALSLAQGLTPFHRVEALMALATTRMLLGQCQEALSTLDEAEGLLASSGVPDSAFWLLPERLSLVRARVLNHQERFAEALPCTEPALEKCRRGGVKRQELVTRLIRLRCWLGMNRSDQAEEELEVAAQLAEHLGVFASEVWHLRAELALLQGDHKALTAAEKALTLAREVPADRTNALYSRGGAWLFLGDRGQARRDLEAALRLASRPRFRAVPTRWVEARLALTHR</sequence>
<dbReference type="SUPFAM" id="SSF48452">
    <property type="entry name" value="TPR-like"/>
    <property type="match status" value="4"/>
</dbReference>
<evidence type="ECO:0000313" key="4">
    <source>
        <dbReference type="EMBL" id="RTH06089.1"/>
    </source>
</evidence>
<dbReference type="InterPro" id="IPR005158">
    <property type="entry name" value="BTAD"/>
</dbReference>
<keyword evidence="1" id="KW-0547">Nucleotide-binding</keyword>
<evidence type="ECO:0000313" key="6">
    <source>
        <dbReference type="Proteomes" id="UP000286734"/>
    </source>
</evidence>
<reference evidence="6 7" key="1">
    <citation type="journal article" date="2019" name="Extremophiles">
        <title>Biogeography of thermophiles and predominance of Thermus scotoductus in domestic water heaters.</title>
        <authorList>
            <person name="Wilpiszeski R.L."/>
            <person name="Zhang Z."/>
            <person name="House C.H."/>
        </authorList>
    </citation>
    <scope>NUCLEOTIDE SEQUENCE [LARGE SCALE GENOMIC DNA]</scope>
    <source>
        <strain evidence="5 7">24_S24</strain>
        <strain evidence="4 6">34_S34</strain>
    </source>
</reference>
<dbReference type="GO" id="GO:0005737">
    <property type="term" value="C:cytoplasm"/>
    <property type="evidence" value="ECO:0007669"/>
    <property type="project" value="TreeGrafter"/>
</dbReference>
<dbReference type="Gene3D" id="3.40.50.300">
    <property type="entry name" value="P-loop containing nucleotide triphosphate hydrolases"/>
    <property type="match status" value="1"/>
</dbReference>
<dbReference type="SUPFAM" id="SSF52540">
    <property type="entry name" value="P-loop containing nucleoside triphosphate hydrolases"/>
    <property type="match status" value="1"/>
</dbReference>
<dbReference type="RefSeq" id="WP_126200112.1">
    <property type="nucleotide sequence ID" value="NZ_PELP01000088.1"/>
</dbReference>
<proteinExistence type="predicted"/>
<evidence type="ECO:0000313" key="7">
    <source>
        <dbReference type="Proteomes" id="UP000288051"/>
    </source>
</evidence>
<evidence type="ECO:0000259" key="3">
    <source>
        <dbReference type="SMART" id="SM01043"/>
    </source>
</evidence>